<proteinExistence type="predicted"/>
<evidence type="ECO:0000313" key="1">
    <source>
        <dbReference type="EMBL" id="KAJ8114888.1"/>
    </source>
</evidence>
<name>A0ACC2II65_9PLEO</name>
<sequence length="1014" mass="112234">MQSSPLEKITRVRVPGKQPSDLWDITIKEGRIASVEAHDQSASGLDQDGILDGSSRLIAPSLCHAHIHLDKCFLLQDPKYSDLQIETGDFQEAMQMTSTAKARFEEEDLVRRGSRLIEESIQHGVTAMRAFVEVDGVVELKCLDAGLKLRKQYKARCDIQICAFAQLPLFSGEDDGAEVRKLMEVAATKEDVHVLGSTPYVEDNESKSKDNAQWISALALRNKKHLDLHLDYFLDEDKQPLMWEVLKTLKDQSWTEAGGKQITLGHCTRLTRFQERDWNRLKQEVGELVVSFVGLPTSDLFMMRSADNVRGTLPIIELIKRYGFNAAIAVNNVGNAFTPQGNCDPLSIAQLGVGLYQAPTKGDVQLLYEAVSSRAKAAIGHESTSLDFEPGEPADFVLFDGLDNALPNTPSPDETLATDPLDGLRAASLAFLFNIKVSHGKRYVLRQLIVFQDRFGKNSSQLYDVHSTLDTFKRGEMSKRDAHKIIVNTLKEHDDLRHQLMNVFMHPGADWAPDDFDLPFEAPTQPLVEPAPQFLHPAHQPQIRLPSISSSWFTPAPTDQSPGQMAFSGYDVYNTMVSSPWSPGLPPLQQSQTQNHSCTNHNVNNMDAAIGDYTRVPAPVHTVFRNPWQDTSYAEIWANNGMHFPAGGTYMNEQFEPPQSPYSGPVQPSVLYFQDAEPFQMPNSLPQEAFPSMPASRLGHDLTPSSNNWSTSAGLRQEHPMDYQPLPNAAIRSSPNVEPTLDVEDSSRDIPADRPVEALYVHSLCGKGFATLSGVKKHHWGKRINDPATTTGCWAKHRKPDVTWDDHPSCKGRQPVPETNRGVSSSSKSKVLDLQPKVPTNSTLLQYDTLPGFPTLHDLPNTVAKTLSASDATIPGPEEWKPPHHASQLAPRSSFDSLLTAVNMASQIDATKSEAQEDSVTPPRDVKVAAAKHHHAPFVPYIPPIVPVAIKKNVSDVGEATQDLSRRFRTHGAKDQPSVRSIDAQESYASAASSQPFKPLRSQPSAPAQRKRKI</sequence>
<gene>
    <name evidence="1" type="ORF">OPT61_g3332</name>
</gene>
<reference evidence="1" key="1">
    <citation type="submission" date="2022-11" db="EMBL/GenBank/DDBJ databases">
        <title>Genome Sequence of Boeremia exigua.</title>
        <authorList>
            <person name="Buettner E."/>
        </authorList>
    </citation>
    <scope>NUCLEOTIDE SEQUENCE</scope>
    <source>
        <strain evidence="1">CU02</strain>
    </source>
</reference>
<dbReference type="Proteomes" id="UP001153331">
    <property type="component" value="Unassembled WGS sequence"/>
</dbReference>
<protein>
    <submittedName>
        <fullName evidence="1">Uncharacterized protein</fullName>
    </submittedName>
</protein>
<organism evidence="1 2">
    <name type="scientific">Boeremia exigua</name>
    <dbReference type="NCBI Taxonomy" id="749465"/>
    <lineage>
        <taxon>Eukaryota</taxon>
        <taxon>Fungi</taxon>
        <taxon>Dikarya</taxon>
        <taxon>Ascomycota</taxon>
        <taxon>Pezizomycotina</taxon>
        <taxon>Dothideomycetes</taxon>
        <taxon>Pleosporomycetidae</taxon>
        <taxon>Pleosporales</taxon>
        <taxon>Pleosporineae</taxon>
        <taxon>Didymellaceae</taxon>
        <taxon>Boeremia</taxon>
    </lineage>
</organism>
<dbReference type="EMBL" id="JAPHNI010000169">
    <property type="protein sequence ID" value="KAJ8114888.1"/>
    <property type="molecule type" value="Genomic_DNA"/>
</dbReference>
<comment type="caution">
    <text evidence="1">The sequence shown here is derived from an EMBL/GenBank/DDBJ whole genome shotgun (WGS) entry which is preliminary data.</text>
</comment>
<keyword evidence="2" id="KW-1185">Reference proteome</keyword>
<evidence type="ECO:0000313" key="2">
    <source>
        <dbReference type="Proteomes" id="UP001153331"/>
    </source>
</evidence>
<accession>A0ACC2II65</accession>